<evidence type="ECO:0000259" key="1">
    <source>
        <dbReference type="PROSITE" id="PS50126"/>
    </source>
</evidence>
<dbReference type="Pfam" id="PF00575">
    <property type="entry name" value="S1"/>
    <property type="match status" value="3"/>
</dbReference>
<dbReference type="EMBL" id="MFIE01000007">
    <property type="protein sequence ID" value="OGF83067.1"/>
    <property type="molecule type" value="Genomic_DNA"/>
</dbReference>
<feature type="domain" description="S1 motif" evidence="1">
    <location>
        <begin position="196"/>
        <end position="263"/>
    </location>
</feature>
<sequence>MDELWKKITIVLPKPDDLIEARYLERSAARAFFDLGPIGTGMVYGREYMVARDIIKGLKPGDKVMAKVLESENEEGCVELSLREAGRDLVWLEAEDLMRKKEAVELEVLEANKGGLVLEWKKVKGFLPASQLKTSHYPRVEGGDKDRIFQELKKLEGQKLMVTIITMDPKEDKIIFSEKGAESSDLKELASKYEVGQIIEGEITGVVDFGIFVKLEDGLEGLSHLSELDWSLVQNPHEHFKIGDKIRAKIIGIEAGRVSLSVKALKPDPWVAAGTKYNKGDIIQGRVLRFNKYGALVAIEDGVSGLSHISEFGTADRMREKLEIGKTYPFQITLFEPKERRMTLSYLGEDAKAAEAQKTE</sequence>
<dbReference type="InterPro" id="IPR052757">
    <property type="entry name" value="Ribosomal_protein_S1"/>
</dbReference>
<reference evidence="2 3" key="1">
    <citation type="journal article" date="2016" name="Nat. Commun.">
        <title>Thousands of microbial genomes shed light on interconnected biogeochemical processes in an aquifer system.</title>
        <authorList>
            <person name="Anantharaman K."/>
            <person name="Brown C.T."/>
            <person name="Hug L.A."/>
            <person name="Sharon I."/>
            <person name="Castelle C.J."/>
            <person name="Probst A.J."/>
            <person name="Thomas B.C."/>
            <person name="Singh A."/>
            <person name="Wilkins M.J."/>
            <person name="Karaoz U."/>
            <person name="Brodie E.L."/>
            <person name="Williams K.H."/>
            <person name="Hubbard S.S."/>
            <person name="Banfield J.F."/>
        </authorList>
    </citation>
    <scope>NUCLEOTIDE SEQUENCE [LARGE SCALE GENOMIC DNA]</scope>
</reference>
<dbReference type="PROSITE" id="PS50126">
    <property type="entry name" value="S1"/>
    <property type="match status" value="4"/>
</dbReference>
<dbReference type="PANTHER" id="PTHR47559">
    <property type="entry name" value="OS03G0844900 PROTEIN"/>
    <property type="match status" value="1"/>
</dbReference>
<organism evidence="2 3">
    <name type="scientific">Candidatus Giovannonibacteria bacterium RIFCSPLOWO2_01_FULL_46_13</name>
    <dbReference type="NCBI Taxonomy" id="1798352"/>
    <lineage>
        <taxon>Bacteria</taxon>
        <taxon>Candidatus Giovannoniibacteriota</taxon>
    </lineage>
</organism>
<evidence type="ECO:0000313" key="3">
    <source>
        <dbReference type="Proteomes" id="UP000178684"/>
    </source>
</evidence>
<dbReference type="CDD" id="cd00164">
    <property type="entry name" value="S1_like"/>
    <property type="match status" value="1"/>
</dbReference>
<dbReference type="PRINTS" id="PR00681">
    <property type="entry name" value="RIBOSOMALS1"/>
</dbReference>
<dbReference type="InterPro" id="IPR003029">
    <property type="entry name" value="S1_domain"/>
</dbReference>
<gene>
    <name evidence="2" type="ORF">A3B18_02425</name>
</gene>
<protein>
    <recommendedName>
        <fullName evidence="1">S1 motif domain-containing protein</fullName>
    </recommendedName>
</protein>
<feature type="domain" description="S1 motif" evidence="1">
    <location>
        <begin position="280"/>
        <end position="347"/>
    </location>
</feature>
<dbReference type="InterPro" id="IPR035104">
    <property type="entry name" value="Ribosomal_protein_S1-like"/>
</dbReference>
<feature type="domain" description="S1 motif" evidence="1">
    <location>
        <begin position="101"/>
        <end position="179"/>
    </location>
</feature>
<dbReference type="GO" id="GO:0003676">
    <property type="term" value="F:nucleic acid binding"/>
    <property type="evidence" value="ECO:0007669"/>
    <property type="project" value="InterPro"/>
</dbReference>
<dbReference type="PANTHER" id="PTHR47559:SF1">
    <property type="entry name" value="OS03G0844900 PROTEIN"/>
    <property type="match status" value="1"/>
</dbReference>
<name>A0A1F5X5C3_9BACT</name>
<dbReference type="SUPFAM" id="SSF50249">
    <property type="entry name" value="Nucleic acid-binding proteins"/>
    <property type="match status" value="4"/>
</dbReference>
<dbReference type="Proteomes" id="UP000178684">
    <property type="component" value="Unassembled WGS sequence"/>
</dbReference>
<accession>A0A1F5X5C3</accession>
<feature type="domain" description="S1 motif" evidence="1">
    <location>
        <begin position="16"/>
        <end position="83"/>
    </location>
</feature>
<dbReference type="Gene3D" id="2.40.50.140">
    <property type="entry name" value="Nucleic acid-binding proteins"/>
    <property type="match status" value="4"/>
</dbReference>
<comment type="caution">
    <text evidence="2">The sequence shown here is derived from an EMBL/GenBank/DDBJ whole genome shotgun (WGS) entry which is preliminary data.</text>
</comment>
<evidence type="ECO:0000313" key="2">
    <source>
        <dbReference type="EMBL" id="OGF83067.1"/>
    </source>
</evidence>
<proteinExistence type="predicted"/>
<dbReference type="InterPro" id="IPR012340">
    <property type="entry name" value="NA-bd_OB-fold"/>
</dbReference>
<dbReference type="SMART" id="SM00316">
    <property type="entry name" value="S1"/>
    <property type="match status" value="4"/>
</dbReference>
<dbReference type="AlphaFoldDB" id="A0A1F5X5C3"/>